<dbReference type="Proteomes" id="UP001152523">
    <property type="component" value="Unassembled WGS sequence"/>
</dbReference>
<feature type="compositionally biased region" description="Basic and acidic residues" evidence="1">
    <location>
        <begin position="151"/>
        <end position="163"/>
    </location>
</feature>
<protein>
    <submittedName>
        <fullName evidence="2">Uncharacterized protein</fullName>
    </submittedName>
</protein>
<feature type="region of interest" description="Disordered" evidence="1">
    <location>
        <begin position="137"/>
        <end position="163"/>
    </location>
</feature>
<evidence type="ECO:0000313" key="3">
    <source>
        <dbReference type="Proteomes" id="UP001152523"/>
    </source>
</evidence>
<organism evidence="2 3">
    <name type="scientific">Cuscuta epithymum</name>
    <dbReference type="NCBI Taxonomy" id="186058"/>
    <lineage>
        <taxon>Eukaryota</taxon>
        <taxon>Viridiplantae</taxon>
        <taxon>Streptophyta</taxon>
        <taxon>Embryophyta</taxon>
        <taxon>Tracheophyta</taxon>
        <taxon>Spermatophyta</taxon>
        <taxon>Magnoliopsida</taxon>
        <taxon>eudicotyledons</taxon>
        <taxon>Gunneridae</taxon>
        <taxon>Pentapetalae</taxon>
        <taxon>asterids</taxon>
        <taxon>lamiids</taxon>
        <taxon>Solanales</taxon>
        <taxon>Convolvulaceae</taxon>
        <taxon>Cuscuteae</taxon>
        <taxon>Cuscuta</taxon>
        <taxon>Cuscuta subgen. Cuscuta</taxon>
    </lineage>
</organism>
<evidence type="ECO:0000256" key="1">
    <source>
        <dbReference type="SAM" id="MobiDB-lite"/>
    </source>
</evidence>
<gene>
    <name evidence="2" type="ORF">CEPIT_LOCUS13511</name>
</gene>
<sequence>MSNPHGVDYSTATISSFRGGGSWDLAAVNPTFFPSPGIENTPPCFSDMDSDDLSTGYLEDALFNYNAKRRKKTFLLFDDDDQGPTDLNILWSCLDDGNIKLDYCYENYDNMREISKCDHISGTKMTLLIFTSSPLASKSGDWGTEGSEFLDEQKISRKSRNES</sequence>
<name>A0AAV0DEJ7_9ASTE</name>
<reference evidence="2" key="1">
    <citation type="submission" date="2022-07" db="EMBL/GenBank/DDBJ databases">
        <authorList>
            <person name="Macas J."/>
            <person name="Novak P."/>
            <person name="Neumann P."/>
        </authorList>
    </citation>
    <scope>NUCLEOTIDE SEQUENCE</scope>
</reference>
<dbReference type="EMBL" id="CAMAPF010000085">
    <property type="protein sequence ID" value="CAH9095901.1"/>
    <property type="molecule type" value="Genomic_DNA"/>
</dbReference>
<proteinExistence type="predicted"/>
<dbReference type="AlphaFoldDB" id="A0AAV0DEJ7"/>
<keyword evidence="3" id="KW-1185">Reference proteome</keyword>
<comment type="caution">
    <text evidence="2">The sequence shown here is derived from an EMBL/GenBank/DDBJ whole genome shotgun (WGS) entry which is preliminary data.</text>
</comment>
<accession>A0AAV0DEJ7</accession>
<evidence type="ECO:0000313" key="2">
    <source>
        <dbReference type="EMBL" id="CAH9095901.1"/>
    </source>
</evidence>